<proteinExistence type="predicted"/>
<reference evidence="4" key="1">
    <citation type="submission" date="2011-05" db="EMBL/GenBank/DDBJ databases">
        <authorList>
            <person name="Richards S.R."/>
            <person name="Qu J."/>
            <person name="Jiang H."/>
            <person name="Jhangiani S.N."/>
            <person name="Agravi P."/>
            <person name="Goodspeed R."/>
            <person name="Gross S."/>
            <person name="Mandapat C."/>
            <person name="Jackson L."/>
            <person name="Mathew T."/>
            <person name="Pu L."/>
            <person name="Thornton R."/>
            <person name="Saada N."/>
            <person name="Wilczek-Boney K.B."/>
            <person name="Lee S."/>
            <person name="Kovar C."/>
            <person name="Wu Y."/>
            <person name="Scherer S.E."/>
            <person name="Worley K.C."/>
            <person name="Muzny D.M."/>
            <person name="Gibbs R."/>
        </authorList>
    </citation>
    <scope>NUCLEOTIDE SEQUENCE</scope>
    <source>
        <strain evidence="4">Brora</strain>
    </source>
</reference>
<reference evidence="3" key="2">
    <citation type="submission" date="2015-02" db="UniProtKB">
        <authorList>
            <consortium name="EnsemblMetazoa"/>
        </authorList>
    </citation>
    <scope>IDENTIFICATION</scope>
</reference>
<keyword evidence="4" id="KW-1185">Reference proteome</keyword>
<feature type="signal peptide" evidence="1">
    <location>
        <begin position="1"/>
        <end position="22"/>
    </location>
</feature>
<dbReference type="eggNOG" id="ENOG502QRKR">
    <property type="taxonomic scope" value="Eukaryota"/>
</dbReference>
<evidence type="ECO:0000256" key="1">
    <source>
        <dbReference type="SAM" id="SignalP"/>
    </source>
</evidence>
<evidence type="ECO:0000313" key="3">
    <source>
        <dbReference type="EnsemblMetazoa" id="SMAR010157-PA"/>
    </source>
</evidence>
<dbReference type="AlphaFoldDB" id="T1J8W7"/>
<dbReference type="Pfam" id="PF01823">
    <property type="entry name" value="MACPF"/>
    <property type="match status" value="1"/>
</dbReference>
<dbReference type="Proteomes" id="UP000014500">
    <property type="component" value="Unassembled WGS sequence"/>
</dbReference>
<dbReference type="EnsemblMetazoa" id="SMAR010157-RA">
    <property type="protein sequence ID" value="SMAR010157-PA"/>
    <property type="gene ID" value="SMAR010157"/>
</dbReference>
<feature type="domain" description="MACPF" evidence="2">
    <location>
        <begin position="124"/>
        <end position="311"/>
    </location>
</feature>
<name>T1J8W7_STRMM</name>
<dbReference type="HOGENOM" id="CLU_023578_2_0_1"/>
<keyword evidence="1" id="KW-0732">Signal</keyword>
<accession>T1J8W7</accession>
<dbReference type="InterPro" id="IPR020864">
    <property type="entry name" value="MACPF"/>
</dbReference>
<evidence type="ECO:0000313" key="4">
    <source>
        <dbReference type="Proteomes" id="UP000014500"/>
    </source>
</evidence>
<protein>
    <recommendedName>
        <fullName evidence="2">MACPF domain-containing protein</fullName>
    </recommendedName>
</protein>
<organism evidence="3 4">
    <name type="scientific">Strigamia maritima</name>
    <name type="common">European centipede</name>
    <name type="synonym">Geophilus maritimus</name>
    <dbReference type="NCBI Taxonomy" id="126957"/>
    <lineage>
        <taxon>Eukaryota</taxon>
        <taxon>Metazoa</taxon>
        <taxon>Ecdysozoa</taxon>
        <taxon>Arthropoda</taxon>
        <taxon>Myriapoda</taxon>
        <taxon>Chilopoda</taxon>
        <taxon>Pleurostigmophora</taxon>
        <taxon>Geophilomorpha</taxon>
        <taxon>Linotaeniidae</taxon>
        <taxon>Strigamia</taxon>
    </lineage>
</organism>
<dbReference type="STRING" id="126957.T1J8W7"/>
<feature type="chain" id="PRO_5004590388" description="MACPF domain-containing protein" evidence="1">
    <location>
        <begin position="23"/>
        <end position="601"/>
    </location>
</feature>
<sequence length="601" mass="68171">MDSRSIPSLILLLIFFTHDVHADDARQKKCGNTRRLRPLPGMGWDSLESRQMGAIISFKYNNCHKTDDRVFEIPDYIEATSMKIRETEVDPVTDWFKYAPMVAKTLKLDSIKADKFSKIDGFFTHDYAQIKRHQLKENYATVRITLRNVVYKLMTSFNDELDAQFKERLDKIGDEIKLGNTRGAKYLADIVVKDYGTHLIRSIDVGGIFGRDDYFSINYVEKNAPIVKDNAQFSFFNAIGLNHDQSRISDSNLSSYESLRRGFRMFTVGGVEFKDELKLEEWESGLYDNLVVIDQSGVRLDLALRRMKLNLSNAGQTIDFIQNAVEKYYRVNIHKGCVAVEQPLFDSTVNYDAGEICNHDLEQQYLGGFYQTCALREKYDINFCKNYTFNNGMSGFSTCPIQYIDRAVIHTDIVQPCLASPKLKNCIIDVTTHVCITDIEPSAYSKTHSFGGVYSDLVENMITKSRHCPPGFDPIGMLGNSQMFVCVGDETVEEAEVAAMSFGGLCSEFDKCPESSCPAGYTQHFGTFYNEIEVYYCARMGSNDMTYEASLLRPPYLEIEDEDELKSSTVVTNKPVLLFLEKIGGILADFHLLESADFSGI</sequence>
<evidence type="ECO:0000259" key="2">
    <source>
        <dbReference type="Pfam" id="PF01823"/>
    </source>
</evidence>
<dbReference type="EMBL" id="JH431968">
    <property type="status" value="NOT_ANNOTATED_CDS"/>
    <property type="molecule type" value="Genomic_DNA"/>
</dbReference>
<dbReference type="PhylomeDB" id="T1J8W7"/>